<gene>
    <name evidence="3" type="ORF">RM573_12855</name>
</gene>
<dbReference type="InterPro" id="IPR029058">
    <property type="entry name" value="AB_hydrolase_fold"/>
</dbReference>
<dbReference type="GO" id="GO:0016787">
    <property type="term" value="F:hydrolase activity"/>
    <property type="evidence" value="ECO:0007669"/>
    <property type="project" value="UniProtKB-KW"/>
</dbReference>
<protein>
    <submittedName>
        <fullName evidence="3">Alpha/beta fold hydrolase</fullName>
    </submittedName>
</protein>
<evidence type="ECO:0000259" key="2">
    <source>
        <dbReference type="Pfam" id="PF00561"/>
    </source>
</evidence>
<organism evidence="3 4">
    <name type="scientific">Thalassotalea castellviae</name>
    <dbReference type="NCBI Taxonomy" id="3075612"/>
    <lineage>
        <taxon>Bacteria</taxon>
        <taxon>Pseudomonadati</taxon>
        <taxon>Pseudomonadota</taxon>
        <taxon>Gammaproteobacteria</taxon>
        <taxon>Alteromonadales</taxon>
        <taxon>Colwelliaceae</taxon>
        <taxon>Thalassotalea</taxon>
    </lineage>
</organism>
<evidence type="ECO:0000256" key="1">
    <source>
        <dbReference type="ARBA" id="ARBA00022801"/>
    </source>
</evidence>
<evidence type="ECO:0000313" key="4">
    <source>
        <dbReference type="Proteomes" id="UP001266357"/>
    </source>
</evidence>
<dbReference type="PANTHER" id="PTHR46118:SF4">
    <property type="entry name" value="PROTEIN ABHD11"/>
    <property type="match status" value="1"/>
</dbReference>
<name>A0ABU3A2T8_9GAMM</name>
<keyword evidence="4" id="KW-1185">Reference proteome</keyword>
<keyword evidence="1 3" id="KW-0378">Hydrolase</keyword>
<feature type="domain" description="AB hydrolase-1" evidence="2">
    <location>
        <begin position="15"/>
        <end position="240"/>
    </location>
</feature>
<reference evidence="3 4" key="1">
    <citation type="submission" date="2023-09" db="EMBL/GenBank/DDBJ databases">
        <authorList>
            <person name="Rey-Velasco X."/>
        </authorList>
    </citation>
    <scope>NUCLEOTIDE SEQUENCE [LARGE SCALE GENOMIC DNA]</scope>
    <source>
        <strain evidence="3 4">W431</strain>
    </source>
</reference>
<dbReference type="Gene3D" id="3.40.50.1820">
    <property type="entry name" value="alpha/beta hydrolase"/>
    <property type="match status" value="1"/>
</dbReference>
<dbReference type="PANTHER" id="PTHR46118">
    <property type="entry name" value="PROTEIN ABHD11"/>
    <property type="match status" value="1"/>
</dbReference>
<dbReference type="EMBL" id="JAVRIF010000007">
    <property type="protein sequence ID" value="MDT0604491.1"/>
    <property type="molecule type" value="Genomic_DNA"/>
</dbReference>
<proteinExistence type="predicted"/>
<dbReference type="PRINTS" id="PR00111">
    <property type="entry name" value="ABHYDROLASE"/>
</dbReference>
<dbReference type="RefSeq" id="WP_311582671.1">
    <property type="nucleotide sequence ID" value="NZ_JAVRIF010000007.1"/>
</dbReference>
<comment type="caution">
    <text evidence="3">The sequence shown here is derived from an EMBL/GenBank/DDBJ whole genome shotgun (WGS) entry which is preliminary data.</text>
</comment>
<sequence>MALLNYQQSGEGENLVLIHGLFGSLENLNMVAKTLNQDFCVTNLDVRNHGLSFHENNMEYPTLALDIIDTLDHLNIESTHLLGHSMGGKIAMQVALDFPERVNKLIVADISPVQYPQHHDHIITGLQSIDLSKITNRKQADEQLAQYVDDKGVRQFLLRNLHKVADKLAFKCNLSFIAQCYPQIIKGYQGSHVFQKPTLFIKGGDSDYITEQHRPIIRQLFPHSKAKIIQGTGHWLHAEKTAAFNNSVKSFLSQEA</sequence>
<dbReference type="Proteomes" id="UP001266357">
    <property type="component" value="Unassembled WGS sequence"/>
</dbReference>
<evidence type="ECO:0000313" key="3">
    <source>
        <dbReference type="EMBL" id="MDT0604491.1"/>
    </source>
</evidence>
<dbReference type="Pfam" id="PF00561">
    <property type="entry name" value="Abhydrolase_1"/>
    <property type="match status" value="1"/>
</dbReference>
<dbReference type="InterPro" id="IPR000073">
    <property type="entry name" value="AB_hydrolase_1"/>
</dbReference>
<accession>A0ABU3A2T8</accession>
<dbReference type="SUPFAM" id="SSF53474">
    <property type="entry name" value="alpha/beta-Hydrolases"/>
    <property type="match status" value="1"/>
</dbReference>